<evidence type="ECO:0000313" key="2">
    <source>
        <dbReference type="Proteomes" id="UP000176409"/>
    </source>
</evidence>
<dbReference type="Proteomes" id="UP000176409">
    <property type="component" value="Unassembled WGS sequence"/>
</dbReference>
<sequence>MSEKRVPDSGKGMGILTQWLPEASTGLPLRTRLANFNDYLLRRAKEDGIPVGQITIFEDKWAKGDEAVMEIIRREIQNLVARTQRPPEQLPDPEV</sequence>
<accession>A0A1F6AXM3</accession>
<protein>
    <submittedName>
        <fullName evidence="1">Uncharacterized protein</fullName>
    </submittedName>
</protein>
<dbReference type="AlphaFoldDB" id="A0A1F6AXM3"/>
<organism evidence="1 2">
    <name type="scientific">Candidatus Gottesmanbacteria bacterium RIFCSPLOWO2_01_FULL_49_10</name>
    <dbReference type="NCBI Taxonomy" id="1798396"/>
    <lineage>
        <taxon>Bacteria</taxon>
        <taxon>Candidatus Gottesmaniibacteriota</taxon>
    </lineage>
</organism>
<name>A0A1F6AXM3_9BACT</name>
<proteinExistence type="predicted"/>
<dbReference type="EMBL" id="MFJZ01000045">
    <property type="protein sequence ID" value="OGG29429.1"/>
    <property type="molecule type" value="Genomic_DNA"/>
</dbReference>
<comment type="caution">
    <text evidence="1">The sequence shown here is derived from an EMBL/GenBank/DDBJ whole genome shotgun (WGS) entry which is preliminary data.</text>
</comment>
<evidence type="ECO:0000313" key="1">
    <source>
        <dbReference type="EMBL" id="OGG29429.1"/>
    </source>
</evidence>
<reference evidence="1 2" key="1">
    <citation type="journal article" date="2016" name="Nat. Commun.">
        <title>Thousands of microbial genomes shed light on interconnected biogeochemical processes in an aquifer system.</title>
        <authorList>
            <person name="Anantharaman K."/>
            <person name="Brown C.T."/>
            <person name="Hug L.A."/>
            <person name="Sharon I."/>
            <person name="Castelle C.J."/>
            <person name="Probst A.J."/>
            <person name="Thomas B.C."/>
            <person name="Singh A."/>
            <person name="Wilkins M.J."/>
            <person name="Karaoz U."/>
            <person name="Brodie E.L."/>
            <person name="Williams K.H."/>
            <person name="Hubbard S.S."/>
            <person name="Banfield J.F."/>
        </authorList>
    </citation>
    <scope>NUCLEOTIDE SEQUENCE [LARGE SCALE GENOMIC DNA]</scope>
</reference>
<gene>
    <name evidence="1" type="ORF">A2973_04185</name>
</gene>